<feature type="active site" description="Charge relay system" evidence="6">
    <location>
        <position position="198"/>
    </location>
</feature>
<feature type="active site" description="Nucleophile" evidence="6">
    <location>
        <position position="107"/>
    </location>
</feature>
<proteinExistence type="inferred from homology"/>
<keyword evidence="4" id="KW-0378">Hydrolase</keyword>
<dbReference type="Pfam" id="PF17676">
    <property type="entry name" value="Peptidase_S66C"/>
    <property type="match status" value="1"/>
</dbReference>
<gene>
    <name evidence="9" type="ORF">CFP75_16250</name>
</gene>
<feature type="domain" description="LD-carboxypeptidase N-terminal" evidence="7">
    <location>
        <begin position="11"/>
        <end position="127"/>
    </location>
</feature>
<accession>A0A229RVC7</accession>
<dbReference type="PANTHER" id="PTHR30237:SF2">
    <property type="entry name" value="MUREIN TETRAPEPTIDE CARBOXYPEPTIDASE"/>
    <property type="match status" value="1"/>
</dbReference>
<dbReference type="PANTHER" id="PTHR30237">
    <property type="entry name" value="MURAMOYLTETRAPEPTIDE CARBOXYPEPTIDASE"/>
    <property type="match status" value="1"/>
</dbReference>
<dbReference type="SUPFAM" id="SSF52317">
    <property type="entry name" value="Class I glutamine amidotransferase-like"/>
    <property type="match status" value="1"/>
</dbReference>
<evidence type="ECO:0000256" key="4">
    <source>
        <dbReference type="ARBA" id="ARBA00022801"/>
    </source>
</evidence>
<protein>
    <submittedName>
        <fullName evidence="9">LD-carboxypeptidase</fullName>
    </submittedName>
</protein>
<evidence type="ECO:0000313" key="9">
    <source>
        <dbReference type="EMBL" id="OXM50441.1"/>
    </source>
</evidence>
<keyword evidence="5" id="KW-0720">Serine protease</keyword>
<dbReference type="GO" id="GO:0006508">
    <property type="term" value="P:proteolysis"/>
    <property type="evidence" value="ECO:0007669"/>
    <property type="project" value="UniProtKB-KW"/>
</dbReference>
<dbReference type="InterPro" id="IPR027478">
    <property type="entry name" value="LdcA_N"/>
</dbReference>
<keyword evidence="10" id="KW-1185">Reference proteome</keyword>
<dbReference type="Proteomes" id="UP000215563">
    <property type="component" value="Unassembled WGS sequence"/>
</dbReference>
<dbReference type="CDD" id="cd07025">
    <property type="entry name" value="Peptidase_S66"/>
    <property type="match status" value="1"/>
</dbReference>
<evidence type="ECO:0000259" key="7">
    <source>
        <dbReference type="Pfam" id="PF02016"/>
    </source>
</evidence>
<dbReference type="Gene3D" id="3.50.30.60">
    <property type="entry name" value="LD-carboxypeptidase A C-terminal domain-like"/>
    <property type="match status" value="1"/>
</dbReference>
<evidence type="ECO:0000256" key="3">
    <source>
        <dbReference type="ARBA" id="ARBA00022670"/>
    </source>
</evidence>
<dbReference type="SUPFAM" id="SSF141986">
    <property type="entry name" value="LD-carboxypeptidase A C-terminal domain-like"/>
    <property type="match status" value="1"/>
</dbReference>
<dbReference type="PIRSF" id="PIRSF028757">
    <property type="entry name" value="LD-carboxypeptidase"/>
    <property type="match status" value="1"/>
</dbReference>
<name>A0A229RVC7_AMYAL</name>
<evidence type="ECO:0000313" key="10">
    <source>
        <dbReference type="Proteomes" id="UP000215563"/>
    </source>
</evidence>
<sequence length="297" mass="31081">MAPMLRPGDRVRLVSPASYPSPELLAESVTVLESWGLVVEIGAHALDQWGYMAGRDEDRLADLDDAFRDPGVRAVIASRGGAGAYRIADDIDFAAVRADPKPMVGFSDITALHLALWRHCGLTGIHGYLTGSRSSAATRRLLMSGEPTVLHRDPLAMTVAAEVPGTTTGDLVGGHLGTVAHAVGTVLPSLAGTILFLEAELAIGLGHVDRQLTQLIRSGALQGLRGVVLGRFPGFEDYTDRGWTLVDVFRDRLGSLGVPVLGGIDVGHGPDPLSLPLGPAAVLDTAAGTLTVGPVVR</sequence>
<evidence type="ECO:0000256" key="1">
    <source>
        <dbReference type="ARBA" id="ARBA00010233"/>
    </source>
</evidence>
<evidence type="ECO:0000259" key="8">
    <source>
        <dbReference type="Pfam" id="PF17676"/>
    </source>
</evidence>
<dbReference type="InterPro" id="IPR003507">
    <property type="entry name" value="S66_fam"/>
</dbReference>
<dbReference type="OrthoDB" id="9807329at2"/>
<dbReference type="InterPro" id="IPR040449">
    <property type="entry name" value="Peptidase_S66_N"/>
</dbReference>
<dbReference type="GO" id="GO:0008236">
    <property type="term" value="F:serine-type peptidase activity"/>
    <property type="evidence" value="ECO:0007669"/>
    <property type="project" value="UniProtKB-KW"/>
</dbReference>
<comment type="caution">
    <text evidence="9">The sequence shown here is derived from an EMBL/GenBank/DDBJ whole genome shotgun (WGS) entry which is preliminary data.</text>
</comment>
<keyword evidence="2 9" id="KW-0121">Carboxypeptidase</keyword>
<comment type="similarity">
    <text evidence="1">Belongs to the peptidase S66 family.</text>
</comment>
<organism evidence="9 10">
    <name type="scientific">Amycolatopsis alba DSM 44262</name>
    <dbReference type="NCBI Taxonomy" id="1125972"/>
    <lineage>
        <taxon>Bacteria</taxon>
        <taxon>Bacillati</taxon>
        <taxon>Actinomycetota</taxon>
        <taxon>Actinomycetes</taxon>
        <taxon>Pseudonocardiales</taxon>
        <taxon>Pseudonocardiaceae</taxon>
        <taxon>Amycolatopsis</taxon>
    </lineage>
</organism>
<dbReference type="EMBL" id="NMQU01000041">
    <property type="protein sequence ID" value="OXM50441.1"/>
    <property type="molecule type" value="Genomic_DNA"/>
</dbReference>
<reference evidence="9 10" key="1">
    <citation type="submission" date="2017-07" db="EMBL/GenBank/DDBJ databases">
        <title>Amycolatopsis alba DSM 44262 Genome sequencing and assembly.</title>
        <authorList>
            <person name="Kaur N."/>
            <person name="Mayilraj S."/>
        </authorList>
    </citation>
    <scope>NUCLEOTIDE SEQUENCE [LARGE SCALE GENOMIC DNA]</scope>
    <source>
        <strain evidence="9 10">DSM 44262</strain>
    </source>
</reference>
<feature type="active site" description="Charge relay system" evidence="6">
    <location>
        <position position="268"/>
    </location>
</feature>
<evidence type="ECO:0000256" key="2">
    <source>
        <dbReference type="ARBA" id="ARBA00022645"/>
    </source>
</evidence>
<keyword evidence="3" id="KW-0645">Protease</keyword>
<evidence type="ECO:0000256" key="6">
    <source>
        <dbReference type="PIRSR" id="PIRSR028757-1"/>
    </source>
</evidence>
<feature type="domain" description="LD-carboxypeptidase C-terminal" evidence="8">
    <location>
        <begin position="168"/>
        <end position="281"/>
    </location>
</feature>
<dbReference type="AlphaFoldDB" id="A0A229RVC7"/>
<dbReference type="InterPro" id="IPR029062">
    <property type="entry name" value="Class_I_gatase-like"/>
</dbReference>
<dbReference type="InterPro" id="IPR040921">
    <property type="entry name" value="Peptidase_S66C"/>
</dbReference>
<dbReference type="Gene3D" id="3.40.50.10740">
    <property type="entry name" value="Class I glutamine amidotransferase-like"/>
    <property type="match status" value="1"/>
</dbReference>
<dbReference type="Pfam" id="PF02016">
    <property type="entry name" value="Peptidase_S66"/>
    <property type="match status" value="1"/>
</dbReference>
<evidence type="ECO:0000256" key="5">
    <source>
        <dbReference type="ARBA" id="ARBA00022825"/>
    </source>
</evidence>
<dbReference type="InterPro" id="IPR027461">
    <property type="entry name" value="Carboxypeptidase_A_C_sf"/>
</dbReference>
<dbReference type="GO" id="GO:0004180">
    <property type="term" value="F:carboxypeptidase activity"/>
    <property type="evidence" value="ECO:0007669"/>
    <property type="project" value="UniProtKB-KW"/>
</dbReference>